<dbReference type="AlphaFoldDB" id="A0A9E6XZB3"/>
<name>A0A9E6XZB3_9ACTN</name>
<dbReference type="Proteomes" id="UP001162834">
    <property type="component" value="Chromosome"/>
</dbReference>
<accession>A0A9E6XZB3</accession>
<evidence type="ECO:0000313" key="2">
    <source>
        <dbReference type="Proteomes" id="UP001162834"/>
    </source>
</evidence>
<keyword evidence="2" id="KW-1185">Reference proteome</keyword>
<dbReference type="KEGG" id="sbae:DSM104329_03574"/>
<dbReference type="EMBL" id="CP087164">
    <property type="protein sequence ID" value="UGS37159.1"/>
    <property type="molecule type" value="Genomic_DNA"/>
</dbReference>
<sequence>MMPSVERYPIVITCYGSRRRPGRVMPLEDEGWRVDWTDGVVTLYRRDPRAHLRLGYDPGHLRRDDDRFSRAPLQASMLARASRLVGRS</sequence>
<reference evidence="1" key="1">
    <citation type="journal article" date="2022" name="Int. J. Syst. Evol. Microbiol.">
        <title>Pseudomonas aegrilactucae sp. nov. and Pseudomonas morbosilactucae sp. nov., pathogens causing bacterial rot of lettuce in Japan.</title>
        <authorList>
            <person name="Sawada H."/>
            <person name="Fujikawa T."/>
            <person name="Satou M."/>
        </authorList>
    </citation>
    <scope>NUCLEOTIDE SEQUENCE</scope>
    <source>
        <strain evidence="1">0166_1</strain>
    </source>
</reference>
<gene>
    <name evidence="1" type="ORF">DSM104329_03574</name>
</gene>
<protein>
    <submittedName>
        <fullName evidence="1">Uncharacterized protein</fullName>
    </submittedName>
</protein>
<dbReference type="RefSeq" id="WP_259311221.1">
    <property type="nucleotide sequence ID" value="NZ_CP087164.1"/>
</dbReference>
<organism evidence="1 2">
    <name type="scientific">Capillimicrobium parvum</name>
    <dbReference type="NCBI Taxonomy" id="2884022"/>
    <lineage>
        <taxon>Bacteria</taxon>
        <taxon>Bacillati</taxon>
        <taxon>Actinomycetota</taxon>
        <taxon>Thermoleophilia</taxon>
        <taxon>Solirubrobacterales</taxon>
        <taxon>Capillimicrobiaceae</taxon>
        <taxon>Capillimicrobium</taxon>
    </lineage>
</organism>
<evidence type="ECO:0000313" key="1">
    <source>
        <dbReference type="EMBL" id="UGS37159.1"/>
    </source>
</evidence>
<proteinExistence type="predicted"/>